<gene>
    <name evidence="1" type="ORF">OP10G_2886</name>
</gene>
<protein>
    <recommendedName>
        <fullName evidence="3">DinB-like domain-containing protein</fullName>
    </recommendedName>
</protein>
<dbReference type="STRING" id="661478.OP10G_2886"/>
<keyword evidence="2" id="KW-1185">Reference proteome</keyword>
<evidence type="ECO:0000313" key="1">
    <source>
        <dbReference type="EMBL" id="AIE86254.1"/>
    </source>
</evidence>
<proteinExistence type="predicted"/>
<evidence type="ECO:0000313" key="2">
    <source>
        <dbReference type="Proteomes" id="UP000027982"/>
    </source>
</evidence>
<accession>A0A068NX96</accession>
<dbReference type="InterPro" id="IPR034660">
    <property type="entry name" value="DinB/YfiT-like"/>
</dbReference>
<reference evidence="1 2" key="1">
    <citation type="journal article" date="2014" name="PLoS ONE">
        <title>The first complete genome sequence of the class fimbriimonadia in the phylum armatimonadetes.</title>
        <authorList>
            <person name="Hu Z.Y."/>
            <person name="Wang Y.Z."/>
            <person name="Im W.T."/>
            <person name="Wang S.Y."/>
            <person name="Zhao G.P."/>
            <person name="Zheng H.J."/>
            <person name="Quan Z.X."/>
        </authorList>
    </citation>
    <scope>NUCLEOTIDE SEQUENCE [LARGE SCALE GENOMIC DNA]</scope>
    <source>
        <strain evidence="1">Gsoil 348</strain>
    </source>
</reference>
<name>A0A068NX96_FIMGI</name>
<evidence type="ECO:0008006" key="3">
    <source>
        <dbReference type="Google" id="ProtNLM"/>
    </source>
</evidence>
<dbReference type="KEGG" id="fgi:OP10G_2886"/>
<dbReference type="SUPFAM" id="SSF109854">
    <property type="entry name" value="DinB/YfiT-like putative metalloenzymes"/>
    <property type="match status" value="1"/>
</dbReference>
<dbReference type="HOGENOM" id="CLU_1728673_0_0_0"/>
<dbReference type="Gene3D" id="1.20.120.450">
    <property type="entry name" value="dinb family like domain"/>
    <property type="match status" value="1"/>
</dbReference>
<dbReference type="EMBL" id="CP007139">
    <property type="protein sequence ID" value="AIE86254.1"/>
    <property type="molecule type" value="Genomic_DNA"/>
</dbReference>
<dbReference type="RefSeq" id="WP_025225211.1">
    <property type="nucleotide sequence ID" value="NZ_CP007139.1"/>
</dbReference>
<dbReference type="Proteomes" id="UP000027982">
    <property type="component" value="Chromosome"/>
</dbReference>
<dbReference type="AlphaFoldDB" id="A0A068NX96"/>
<sequence length="158" mass="18514">MRYQDYIIDVTRKAAEEAFRYAANVPADKLEWKPLDAGRSVLDMAREMAKTPVWAYDIISGAPAPEWDEESAAALKAEMEAWKTIDQCKEECLKQIDRLAGLYKDFPDERLSETKWLPYSGGKDFTYYEMMDYPRWNFTYHLGQIGYIQTLYGDKEMY</sequence>
<organism evidence="1 2">
    <name type="scientific">Fimbriimonas ginsengisoli Gsoil 348</name>
    <dbReference type="NCBI Taxonomy" id="661478"/>
    <lineage>
        <taxon>Bacteria</taxon>
        <taxon>Bacillati</taxon>
        <taxon>Armatimonadota</taxon>
        <taxon>Fimbriimonadia</taxon>
        <taxon>Fimbriimonadales</taxon>
        <taxon>Fimbriimonadaceae</taxon>
        <taxon>Fimbriimonas</taxon>
    </lineage>
</organism>
<dbReference type="OrthoDB" id="9815105at2"/>